<feature type="binding site" evidence="9">
    <location>
        <begin position="203"/>
        <end position="207"/>
    </location>
    <ligand>
        <name>GTP</name>
        <dbReference type="ChEBI" id="CHEBI:37565"/>
    </ligand>
</feature>
<keyword evidence="6" id="KW-0564">Palmitate</keyword>
<dbReference type="Proteomes" id="UP000008068">
    <property type="component" value="Unassembled WGS sequence"/>
</dbReference>
<dbReference type="GO" id="GO:0001664">
    <property type="term" value="F:G protein-coupled receptor binding"/>
    <property type="evidence" value="ECO:0007669"/>
    <property type="project" value="TreeGrafter"/>
</dbReference>
<dbReference type="GO" id="GO:0005834">
    <property type="term" value="C:heterotrimeric G-protein complex"/>
    <property type="evidence" value="ECO:0007669"/>
    <property type="project" value="TreeGrafter"/>
</dbReference>
<dbReference type="PANTHER" id="PTHR10218:SF225">
    <property type="entry name" value="GUANINE NUCLEOTIDE-BINDING PROTEIN ALPHA-10 SUBUNIT"/>
    <property type="match status" value="1"/>
</dbReference>
<dbReference type="GO" id="GO:0003924">
    <property type="term" value="F:GTPase activity"/>
    <property type="evidence" value="ECO:0007669"/>
    <property type="project" value="InterPro"/>
</dbReference>
<feature type="binding site" evidence="9">
    <location>
        <position position="329"/>
    </location>
    <ligand>
        <name>GTP</name>
        <dbReference type="ChEBI" id="CHEBI:37565"/>
    </ligand>
</feature>
<dbReference type="Gene3D" id="3.40.50.300">
    <property type="entry name" value="P-loop containing nucleotide triphosphate hydrolases"/>
    <property type="match status" value="1"/>
</dbReference>
<dbReference type="InterPro" id="IPR001019">
    <property type="entry name" value="Gprotein_alpha_su"/>
</dbReference>
<feature type="binding site" evidence="10">
    <location>
        <position position="50"/>
    </location>
    <ligand>
        <name>Mg(2+)</name>
        <dbReference type="ChEBI" id="CHEBI:18420"/>
    </ligand>
</feature>
<keyword evidence="4 9" id="KW-0547">Nucleotide-binding</keyword>
<dbReference type="PRINTS" id="PR00318">
    <property type="entry name" value="GPROTEINA"/>
</dbReference>
<dbReference type="FunCoup" id="G0MY25">
    <property type="interactions" value="6"/>
</dbReference>
<dbReference type="GO" id="GO:0005525">
    <property type="term" value="F:GTP binding"/>
    <property type="evidence" value="ECO:0007669"/>
    <property type="project" value="UniProtKB-KW"/>
</dbReference>
<keyword evidence="12" id="KW-1185">Reference proteome</keyword>
<dbReference type="AlphaFoldDB" id="G0MY25"/>
<dbReference type="Pfam" id="PF00503">
    <property type="entry name" value="G-alpha"/>
    <property type="match status" value="1"/>
</dbReference>
<comment type="subunit">
    <text evidence="1">G proteins are composed of 3 units; alpha, beta and gamma. The alpha chain contains the guanine nucleotide binding site.</text>
</comment>
<dbReference type="InParanoid" id="G0MY25"/>
<gene>
    <name evidence="11" type="ORF">CAEBREN_10114</name>
</gene>
<evidence type="ECO:0000313" key="12">
    <source>
        <dbReference type="Proteomes" id="UP000008068"/>
    </source>
</evidence>
<dbReference type="HOGENOM" id="CLU_014184_6_0_1"/>
<dbReference type="GO" id="GO:0031683">
    <property type="term" value="F:G-protein beta/gamma-subunit complex binding"/>
    <property type="evidence" value="ECO:0007669"/>
    <property type="project" value="InterPro"/>
</dbReference>
<evidence type="ECO:0000256" key="3">
    <source>
        <dbReference type="ARBA" id="ARBA00022723"/>
    </source>
</evidence>
<organism evidence="12">
    <name type="scientific">Caenorhabditis brenneri</name>
    <name type="common">Nematode worm</name>
    <dbReference type="NCBI Taxonomy" id="135651"/>
    <lineage>
        <taxon>Eukaryota</taxon>
        <taxon>Metazoa</taxon>
        <taxon>Ecdysozoa</taxon>
        <taxon>Nematoda</taxon>
        <taxon>Chromadorea</taxon>
        <taxon>Rhabditida</taxon>
        <taxon>Rhabditina</taxon>
        <taxon>Rhabditomorpha</taxon>
        <taxon>Rhabditoidea</taxon>
        <taxon>Rhabditidae</taxon>
        <taxon>Peloderinae</taxon>
        <taxon>Caenorhabditis</taxon>
    </lineage>
</organism>
<evidence type="ECO:0000256" key="5">
    <source>
        <dbReference type="ARBA" id="ARBA00023134"/>
    </source>
</evidence>
<feature type="binding site" evidence="9">
    <location>
        <begin position="153"/>
        <end position="154"/>
    </location>
    <ligand>
        <name>GTP</name>
        <dbReference type="ChEBI" id="CHEBI:37565"/>
    </ligand>
</feature>
<feature type="binding site" evidence="10">
    <location>
        <position position="184"/>
    </location>
    <ligand>
        <name>Mg(2+)</name>
        <dbReference type="ChEBI" id="CHEBI:18420"/>
    </ligand>
</feature>
<dbReference type="eggNOG" id="KOG0082">
    <property type="taxonomic scope" value="Eukaryota"/>
</dbReference>
<keyword evidence="10" id="KW-0460">Magnesium</keyword>
<dbReference type="EMBL" id="GL379819">
    <property type="protein sequence ID" value="EGT47031.1"/>
    <property type="molecule type" value="Genomic_DNA"/>
</dbReference>
<dbReference type="SUPFAM" id="SSF47895">
    <property type="entry name" value="Transducin (alpha subunit), insertion domain"/>
    <property type="match status" value="1"/>
</dbReference>
<keyword evidence="8" id="KW-0449">Lipoprotein</keyword>
<sequence length="356" mass="41282">MGICQSLLDSEETKEQLKRSREIDKQLEKKKTTMLEQSVLLIGPGESGKSTVMKQIRAMSGNYTKGELDERKVLILRNLHQFSVMLLDYAKRTCLDITEEEIKGYTVMCEEMDNSISNEGVIKPQTVEIMKEFWKTKAIMDAYEKRNIFHLTDSAGYFFENLDRIVMPGFEPTNQDIVHIRIPTSGVSQADVVLKNIKLTICDCGGQRSERRKWYHFFDDNNAVLFVAAISEFDQKLIEDENTNRMEEAIRLFWTVFNGKFFNKSAVILFLNKIDIFREKMKSVKIKDSFPRYDGPNTVQDGVKFFRKQFKDGIHPNFKKRLYCHETCAISDQVQIIINTVIDTVVQENLKDTGMI</sequence>
<accession>G0MY25</accession>
<dbReference type="GO" id="GO:0007188">
    <property type="term" value="P:adenylate cyclase-modulating G protein-coupled receptor signaling pathway"/>
    <property type="evidence" value="ECO:0007669"/>
    <property type="project" value="TreeGrafter"/>
</dbReference>
<keyword evidence="2" id="KW-0519">Myristate</keyword>
<dbReference type="FunFam" id="3.40.50.300:FF:000692">
    <property type="entry name" value="Guanine nucleotide-binding protein subunit alpha"/>
    <property type="match status" value="1"/>
</dbReference>
<evidence type="ECO:0000256" key="2">
    <source>
        <dbReference type="ARBA" id="ARBA00022707"/>
    </source>
</evidence>
<reference evidence="12" key="1">
    <citation type="submission" date="2011-07" db="EMBL/GenBank/DDBJ databases">
        <authorList>
            <consortium name="Caenorhabditis brenneri Sequencing and Analysis Consortium"/>
            <person name="Wilson R.K."/>
        </authorList>
    </citation>
    <scope>NUCLEOTIDE SEQUENCE [LARGE SCALE GENOMIC DNA]</scope>
    <source>
        <strain evidence="12">PB2801</strain>
    </source>
</reference>
<dbReference type="SUPFAM" id="SSF52540">
    <property type="entry name" value="P-loop containing nucleoside triphosphate hydrolases"/>
    <property type="match status" value="1"/>
</dbReference>
<evidence type="ECO:0000256" key="6">
    <source>
        <dbReference type="ARBA" id="ARBA00023139"/>
    </source>
</evidence>
<dbReference type="OrthoDB" id="5817230at2759"/>
<evidence type="ECO:0000256" key="1">
    <source>
        <dbReference type="ARBA" id="ARBA00011356"/>
    </source>
</evidence>
<dbReference type="PROSITE" id="PS51882">
    <property type="entry name" value="G_ALPHA"/>
    <property type="match status" value="1"/>
</dbReference>
<evidence type="ECO:0000256" key="8">
    <source>
        <dbReference type="ARBA" id="ARBA00023288"/>
    </source>
</evidence>
<keyword evidence="7" id="KW-0807">Transducer</keyword>
<dbReference type="InterPro" id="IPR011025">
    <property type="entry name" value="GproteinA_insert"/>
</dbReference>
<evidence type="ECO:0000313" key="11">
    <source>
        <dbReference type="EMBL" id="EGT47031.1"/>
    </source>
</evidence>
<name>G0MY25_CAEBE</name>
<keyword evidence="5 9" id="KW-0342">GTP-binding</keyword>
<keyword evidence="3 10" id="KW-0479">Metal-binding</keyword>
<dbReference type="OMA" id="YMNIVQA"/>
<dbReference type="STRING" id="135651.G0MY25"/>
<feature type="binding site" evidence="9">
    <location>
        <begin position="272"/>
        <end position="275"/>
    </location>
    <ligand>
        <name>GTP</name>
        <dbReference type="ChEBI" id="CHEBI:37565"/>
    </ligand>
</feature>
<dbReference type="Gene3D" id="1.10.400.10">
    <property type="entry name" value="GI Alpha 1, domain 2-like"/>
    <property type="match status" value="1"/>
</dbReference>
<dbReference type="CDD" id="cd00066">
    <property type="entry name" value="G-alpha"/>
    <property type="match status" value="1"/>
</dbReference>
<protein>
    <submittedName>
        <fullName evidence="11">Uncharacterized protein</fullName>
    </submittedName>
</protein>
<proteinExistence type="predicted"/>
<evidence type="ECO:0000256" key="10">
    <source>
        <dbReference type="PIRSR" id="PIRSR601019-2"/>
    </source>
</evidence>
<dbReference type="SMART" id="SM00275">
    <property type="entry name" value="G_alpha"/>
    <property type="match status" value="1"/>
</dbReference>
<dbReference type="PANTHER" id="PTHR10218">
    <property type="entry name" value="GTP-BINDING PROTEIN ALPHA SUBUNIT"/>
    <property type="match status" value="1"/>
</dbReference>
<dbReference type="InterPro" id="IPR027417">
    <property type="entry name" value="P-loop_NTPase"/>
</dbReference>
<evidence type="ECO:0000256" key="7">
    <source>
        <dbReference type="ARBA" id="ARBA00023224"/>
    </source>
</evidence>
<evidence type="ECO:0000256" key="4">
    <source>
        <dbReference type="ARBA" id="ARBA00022741"/>
    </source>
</evidence>
<feature type="binding site" evidence="9">
    <location>
        <begin position="46"/>
        <end position="51"/>
    </location>
    <ligand>
        <name>GTP</name>
        <dbReference type="ChEBI" id="CHEBI:37565"/>
    </ligand>
</feature>
<dbReference type="GO" id="GO:0046872">
    <property type="term" value="F:metal ion binding"/>
    <property type="evidence" value="ECO:0007669"/>
    <property type="project" value="UniProtKB-KW"/>
</dbReference>
<dbReference type="GO" id="GO:0005737">
    <property type="term" value="C:cytoplasm"/>
    <property type="evidence" value="ECO:0007669"/>
    <property type="project" value="TreeGrafter"/>
</dbReference>
<evidence type="ECO:0000256" key="9">
    <source>
        <dbReference type="PIRSR" id="PIRSR601019-1"/>
    </source>
</evidence>